<keyword evidence="4" id="KW-0238">DNA-binding</keyword>
<dbReference type="InterPro" id="IPR058031">
    <property type="entry name" value="AAA_lid_NorR"/>
</dbReference>
<dbReference type="InterPro" id="IPR003593">
    <property type="entry name" value="AAA+_ATPase"/>
</dbReference>
<dbReference type="InterPro" id="IPR025943">
    <property type="entry name" value="Sigma_54_int_dom_ATP-bd_2"/>
</dbReference>
<accession>A0ABS5JQS4</accession>
<evidence type="ECO:0000256" key="5">
    <source>
        <dbReference type="ARBA" id="ARBA00023163"/>
    </source>
</evidence>
<evidence type="ECO:0000313" key="9">
    <source>
        <dbReference type="EMBL" id="MBS2097240.1"/>
    </source>
</evidence>
<dbReference type="SMART" id="SM00448">
    <property type="entry name" value="REC"/>
    <property type="match status" value="1"/>
</dbReference>
<dbReference type="CDD" id="cd00009">
    <property type="entry name" value="AAA"/>
    <property type="match status" value="1"/>
</dbReference>
<organism evidence="9 10">
    <name type="scientific">Carboxylicivirga linearis</name>
    <dbReference type="NCBI Taxonomy" id="1628157"/>
    <lineage>
        <taxon>Bacteria</taxon>
        <taxon>Pseudomonadati</taxon>
        <taxon>Bacteroidota</taxon>
        <taxon>Bacteroidia</taxon>
        <taxon>Marinilabiliales</taxon>
        <taxon>Marinilabiliaceae</taxon>
        <taxon>Carboxylicivirga</taxon>
    </lineage>
</organism>
<evidence type="ECO:0000259" key="8">
    <source>
        <dbReference type="PROSITE" id="PS50110"/>
    </source>
</evidence>
<evidence type="ECO:0000256" key="2">
    <source>
        <dbReference type="ARBA" id="ARBA00022840"/>
    </source>
</evidence>
<dbReference type="SUPFAM" id="SSF52540">
    <property type="entry name" value="P-loop containing nucleoside triphosphate hydrolases"/>
    <property type="match status" value="1"/>
</dbReference>
<dbReference type="Gene3D" id="1.10.8.60">
    <property type="match status" value="1"/>
</dbReference>
<dbReference type="PROSITE" id="PS00688">
    <property type="entry name" value="SIGMA54_INTERACT_3"/>
    <property type="match status" value="1"/>
</dbReference>
<dbReference type="Gene3D" id="3.40.50.300">
    <property type="entry name" value="P-loop containing nucleotide triphosphate hydrolases"/>
    <property type="match status" value="1"/>
</dbReference>
<reference evidence="9 10" key="1">
    <citation type="journal article" date="2015" name="Int. J. Syst. Evol. Microbiol.">
        <title>Carboxylicivirga linearis sp. nov., isolated from a sea cucumber culture pond.</title>
        <authorList>
            <person name="Wang F.Q."/>
            <person name="Zhou Y.X."/>
            <person name="Lin X.Z."/>
            <person name="Chen G.J."/>
            <person name="Du Z.J."/>
        </authorList>
    </citation>
    <scope>NUCLEOTIDE SEQUENCE [LARGE SCALE GENOMIC DNA]</scope>
    <source>
        <strain evidence="9 10">FB218</strain>
    </source>
</reference>
<dbReference type="InterPro" id="IPR002197">
    <property type="entry name" value="HTH_Fis"/>
</dbReference>
<dbReference type="Gene3D" id="3.40.50.2300">
    <property type="match status" value="1"/>
</dbReference>
<evidence type="ECO:0000313" key="10">
    <source>
        <dbReference type="Proteomes" id="UP000708576"/>
    </source>
</evidence>
<feature type="domain" description="Sigma-54 factor interaction" evidence="7">
    <location>
        <begin position="156"/>
        <end position="385"/>
    </location>
</feature>
<feature type="domain" description="Response regulatory" evidence="8">
    <location>
        <begin position="7"/>
        <end position="126"/>
    </location>
</feature>
<dbReference type="Pfam" id="PF00072">
    <property type="entry name" value="Response_reg"/>
    <property type="match status" value="1"/>
</dbReference>
<dbReference type="PROSITE" id="PS00676">
    <property type="entry name" value="SIGMA54_INTERACT_2"/>
    <property type="match status" value="1"/>
</dbReference>
<sequence>MPKKEGSILIVDDNKDLLLALKLYLNPHFEKIVTEHNPNRIKEHLSKHAFDIVLLDMNFKTGINNGNEGLFWMNEIKQADSEMAVVFITGYSDVELAVRTIKKGAADFIEKSWDERKILSTLLSVYQLQKSKKSITQLKKKQQHLKECINDQQDVFMGNSEAIQQITKVVQKVAPTDVNVLILGENGTGKEVMARHIHHLSDRRDEIFVAVDLGAIHENLFESELFGHKKGAFTDAKEDRTGRFELASGGTLFLDEIGNLSLAAQAKLLAALQNREITPVGGTHPIKVDIRLICATNMPLEKMVAEGSFREDLLYRINTISVELPSLRNRKEDIPGLAHFFLNKQSDKYKKGKMSFTADAIELMQDQAWPGNIRELQHIIEKAVILADDTTIDKDDLFLSVNNNKALDENHFNLIDHEKLLIEKAIRNCKGNMSKAAKKLGINRSTLYDKIKKYDL</sequence>
<dbReference type="InterPro" id="IPR011006">
    <property type="entry name" value="CheY-like_superfamily"/>
</dbReference>
<dbReference type="InterPro" id="IPR002078">
    <property type="entry name" value="Sigma_54_int"/>
</dbReference>
<dbReference type="Proteomes" id="UP000708576">
    <property type="component" value="Unassembled WGS sequence"/>
</dbReference>
<proteinExistence type="predicted"/>
<feature type="modified residue" description="4-aspartylphosphate" evidence="6">
    <location>
        <position position="56"/>
    </location>
</feature>
<evidence type="ECO:0000256" key="6">
    <source>
        <dbReference type="PROSITE-ProRule" id="PRU00169"/>
    </source>
</evidence>
<dbReference type="PANTHER" id="PTHR32071">
    <property type="entry name" value="TRANSCRIPTIONAL REGULATORY PROTEIN"/>
    <property type="match status" value="1"/>
</dbReference>
<dbReference type="InterPro" id="IPR027417">
    <property type="entry name" value="P-loop_NTPase"/>
</dbReference>
<dbReference type="Pfam" id="PF02954">
    <property type="entry name" value="HTH_8"/>
    <property type="match status" value="1"/>
</dbReference>
<evidence type="ECO:0000259" key="7">
    <source>
        <dbReference type="PROSITE" id="PS50045"/>
    </source>
</evidence>
<keyword evidence="2" id="KW-0067">ATP-binding</keyword>
<dbReference type="InterPro" id="IPR001789">
    <property type="entry name" value="Sig_transdc_resp-reg_receiver"/>
</dbReference>
<evidence type="ECO:0000256" key="1">
    <source>
        <dbReference type="ARBA" id="ARBA00022741"/>
    </source>
</evidence>
<comment type="caution">
    <text evidence="9">The sequence shown here is derived from an EMBL/GenBank/DDBJ whole genome shotgun (WGS) entry which is preliminary data.</text>
</comment>
<dbReference type="InterPro" id="IPR009057">
    <property type="entry name" value="Homeodomain-like_sf"/>
</dbReference>
<dbReference type="PROSITE" id="PS50045">
    <property type="entry name" value="SIGMA54_INTERACT_4"/>
    <property type="match status" value="1"/>
</dbReference>
<gene>
    <name evidence="9" type="ORF">KEM10_03050</name>
</gene>
<dbReference type="SUPFAM" id="SSF46689">
    <property type="entry name" value="Homeodomain-like"/>
    <property type="match status" value="1"/>
</dbReference>
<dbReference type="SUPFAM" id="SSF52172">
    <property type="entry name" value="CheY-like"/>
    <property type="match status" value="1"/>
</dbReference>
<evidence type="ECO:0000256" key="3">
    <source>
        <dbReference type="ARBA" id="ARBA00023015"/>
    </source>
</evidence>
<dbReference type="PRINTS" id="PR01590">
    <property type="entry name" value="HTHFIS"/>
</dbReference>
<dbReference type="Pfam" id="PF25601">
    <property type="entry name" value="AAA_lid_14"/>
    <property type="match status" value="1"/>
</dbReference>
<keyword evidence="1" id="KW-0547">Nucleotide-binding</keyword>
<keyword evidence="3" id="KW-0805">Transcription regulation</keyword>
<keyword evidence="6" id="KW-0597">Phosphoprotein</keyword>
<dbReference type="Pfam" id="PF00158">
    <property type="entry name" value="Sigma54_activat"/>
    <property type="match status" value="1"/>
</dbReference>
<name>A0ABS5JQS4_9BACT</name>
<dbReference type="PANTHER" id="PTHR32071:SF113">
    <property type="entry name" value="ALGINATE BIOSYNTHESIS TRANSCRIPTIONAL REGULATORY PROTEIN ALGB"/>
    <property type="match status" value="1"/>
</dbReference>
<dbReference type="RefSeq" id="WP_212213326.1">
    <property type="nucleotide sequence ID" value="NZ_JAGUCO010000001.1"/>
</dbReference>
<evidence type="ECO:0000256" key="4">
    <source>
        <dbReference type="ARBA" id="ARBA00023125"/>
    </source>
</evidence>
<dbReference type="CDD" id="cd00156">
    <property type="entry name" value="REC"/>
    <property type="match status" value="1"/>
</dbReference>
<dbReference type="PROSITE" id="PS50110">
    <property type="entry name" value="RESPONSE_REGULATORY"/>
    <property type="match status" value="1"/>
</dbReference>
<dbReference type="EMBL" id="JAGUCO010000001">
    <property type="protein sequence ID" value="MBS2097240.1"/>
    <property type="molecule type" value="Genomic_DNA"/>
</dbReference>
<protein>
    <submittedName>
        <fullName evidence="9">Sigma-54-dependent Fis family transcriptional regulator</fullName>
    </submittedName>
</protein>
<dbReference type="InterPro" id="IPR025944">
    <property type="entry name" value="Sigma_54_int_dom_CS"/>
</dbReference>
<keyword evidence="5" id="KW-0804">Transcription</keyword>
<dbReference type="Gene3D" id="1.10.10.60">
    <property type="entry name" value="Homeodomain-like"/>
    <property type="match status" value="1"/>
</dbReference>
<keyword evidence="10" id="KW-1185">Reference proteome</keyword>
<dbReference type="SMART" id="SM00382">
    <property type="entry name" value="AAA"/>
    <property type="match status" value="1"/>
</dbReference>